<dbReference type="AlphaFoldDB" id="A0A232EK41"/>
<evidence type="ECO:0000256" key="1">
    <source>
        <dbReference type="SAM" id="MobiDB-lite"/>
    </source>
</evidence>
<gene>
    <name evidence="2" type="ORF">TSAR_012752</name>
</gene>
<keyword evidence="3" id="KW-1185">Reference proteome</keyword>
<evidence type="ECO:0000313" key="3">
    <source>
        <dbReference type="Proteomes" id="UP000215335"/>
    </source>
</evidence>
<evidence type="ECO:0000313" key="2">
    <source>
        <dbReference type="EMBL" id="OXU18715.1"/>
    </source>
</evidence>
<accession>A0A232EK41</accession>
<sequence length="356" mass="38872">MTSVNSANELNDFMCNSKTVMESEKFDLRGWEYTGDGVSKNPTNVLGAARAKLASMNAKSSSLTEADLEKRFENFFQTKTQQSGPSSSKASGSRKKSGNNTAYSGADNSPKQGDSNQAWRQNSLLELQLAWLYEVHLSGLVLLRAVKKRERERVDKVPTALENLRTFNTTSVIGVAQTLHGTTSDSPLAMSNPTDVESSCDVGTVANALVEKYPRWWLAVDVAQYKFSGIYDTGASRTVLGPIGISLAASLHRRVQPHVGPGARAVLPFTVRGITHLIDVLILIKVEAFSAMLDPVTNKLHLKGTDVKVAAALSSARAKEVLSFAFLRIKAITEEQLLEIDNLMKELLTDYSYELG</sequence>
<name>A0A232EK41_9HYME</name>
<dbReference type="Proteomes" id="UP000215335">
    <property type="component" value="Unassembled WGS sequence"/>
</dbReference>
<dbReference type="EMBL" id="NNAY01003884">
    <property type="protein sequence ID" value="OXU18715.1"/>
    <property type="molecule type" value="Genomic_DNA"/>
</dbReference>
<comment type="caution">
    <text evidence="2">The sequence shown here is derived from an EMBL/GenBank/DDBJ whole genome shotgun (WGS) entry which is preliminary data.</text>
</comment>
<feature type="compositionally biased region" description="Polar residues" evidence="1">
    <location>
        <begin position="99"/>
        <end position="117"/>
    </location>
</feature>
<feature type="region of interest" description="Disordered" evidence="1">
    <location>
        <begin position="76"/>
        <end position="117"/>
    </location>
</feature>
<proteinExistence type="predicted"/>
<reference evidence="2 3" key="1">
    <citation type="journal article" date="2017" name="Curr. Biol.">
        <title>The Evolution of Venom by Co-option of Single-Copy Genes.</title>
        <authorList>
            <person name="Martinson E.O."/>
            <person name="Mrinalini"/>
            <person name="Kelkar Y.D."/>
            <person name="Chang C.H."/>
            <person name="Werren J.H."/>
        </authorList>
    </citation>
    <scope>NUCLEOTIDE SEQUENCE [LARGE SCALE GENOMIC DNA]</scope>
    <source>
        <strain evidence="2 3">Alberta</strain>
        <tissue evidence="2">Whole body</tissue>
    </source>
</reference>
<organism evidence="2 3">
    <name type="scientific">Trichomalopsis sarcophagae</name>
    <dbReference type="NCBI Taxonomy" id="543379"/>
    <lineage>
        <taxon>Eukaryota</taxon>
        <taxon>Metazoa</taxon>
        <taxon>Ecdysozoa</taxon>
        <taxon>Arthropoda</taxon>
        <taxon>Hexapoda</taxon>
        <taxon>Insecta</taxon>
        <taxon>Pterygota</taxon>
        <taxon>Neoptera</taxon>
        <taxon>Endopterygota</taxon>
        <taxon>Hymenoptera</taxon>
        <taxon>Apocrita</taxon>
        <taxon>Proctotrupomorpha</taxon>
        <taxon>Chalcidoidea</taxon>
        <taxon>Pteromalidae</taxon>
        <taxon>Pteromalinae</taxon>
        <taxon>Trichomalopsis</taxon>
    </lineage>
</organism>
<protein>
    <submittedName>
        <fullName evidence="2">Uncharacterized protein</fullName>
    </submittedName>
</protein>